<proteinExistence type="predicted"/>
<evidence type="ECO:0000313" key="2">
    <source>
        <dbReference type="Proteomes" id="UP000000430"/>
    </source>
</evidence>
<dbReference type="AlphaFoldDB" id="Q6F759"/>
<gene>
    <name evidence="1" type="ordered locus">ACIAD3454</name>
</gene>
<dbReference type="STRING" id="202950.GCA_001485005_01749"/>
<dbReference type="BioCyc" id="ASP62977:ACIAD_RS15630-MONOMER"/>
<dbReference type="Proteomes" id="UP000000430">
    <property type="component" value="Chromosome"/>
</dbReference>
<dbReference type="EMBL" id="CR543861">
    <property type="protein sequence ID" value="CAG70106.1"/>
    <property type="molecule type" value="Genomic_DNA"/>
</dbReference>
<dbReference type="KEGG" id="aci:ACIAD3454"/>
<evidence type="ECO:0000313" key="1">
    <source>
        <dbReference type="EMBL" id="CAG70106.1"/>
    </source>
</evidence>
<dbReference type="HOGENOM" id="CLU_1998958_0_0_6"/>
<organism evidence="1 2">
    <name type="scientific">Acinetobacter baylyi (strain ATCC 33305 / BD413 / ADP1)</name>
    <dbReference type="NCBI Taxonomy" id="62977"/>
    <lineage>
        <taxon>Bacteria</taxon>
        <taxon>Pseudomonadati</taxon>
        <taxon>Pseudomonadota</taxon>
        <taxon>Gammaproteobacteria</taxon>
        <taxon>Moraxellales</taxon>
        <taxon>Moraxellaceae</taxon>
        <taxon>Acinetobacter</taxon>
    </lineage>
</organism>
<protein>
    <submittedName>
        <fullName evidence="1">Uncharacterized protein</fullName>
    </submittedName>
</protein>
<dbReference type="OrthoDB" id="6697337at2"/>
<accession>Q6F759</accession>
<name>Q6F759_ACIAD</name>
<sequence length="145" mass="17210">MIMIIIYKYFILLETVHGENVMHLETQADEAVKAMITLRQCWHANEEIYINKGCLHCGSAATYLLYFTNRSIQDLMLNFIARYNCNANRHLDLMDLNHFEHDYEAFLSELEKCVIHYSFSQKPETKKIRFEEIESIFEREFALAC</sequence>
<dbReference type="eggNOG" id="ENOG5031RIH">
    <property type="taxonomic scope" value="Bacteria"/>
</dbReference>
<reference evidence="1 2" key="1">
    <citation type="journal article" date="2004" name="Nucleic Acids Res.">
        <title>Unique features revealed by the genome sequence of Acinetobacter sp. ADP1, a versatile and naturally transformation competent bacterium.</title>
        <authorList>
            <person name="Barbe V."/>
            <person name="Vallenet D."/>
            <person name="Fonknechten N."/>
            <person name="Kreimeyer A."/>
            <person name="Oztas S."/>
            <person name="Labarre L."/>
            <person name="Cruveiller S."/>
            <person name="Robert C."/>
            <person name="Duprat S."/>
            <person name="Wincker P."/>
            <person name="Ornston L.N."/>
            <person name="Weissenbach J."/>
            <person name="Marliere P."/>
            <person name="Cohen G.N."/>
            <person name="Medigue C."/>
        </authorList>
    </citation>
    <scope>NUCLEOTIDE SEQUENCE [LARGE SCALE GENOMIC DNA]</scope>
    <source>
        <strain evidence="2">ATCC 33305 / BD413 / ADP1</strain>
    </source>
</reference>